<comment type="caution">
    <text evidence="1">The sequence shown here is derived from an EMBL/GenBank/DDBJ whole genome shotgun (WGS) entry which is preliminary data.</text>
</comment>
<dbReference type="InterPro" id="IPR036388">
    <property type="entry name" value="WH-like_DNA-bd_sf"/>
</dbReference>
<dbReference type="Gene3D" id="1.10.10.10">
    <property type="entry name" value="Winged helix-like DNA-binding domain superfamily/Winged helix DNA-binding domain"/>
    <property type="match status" value="1"/>
</dbReference>
<accession>A0ABW0YVX1</accession>
<evidence type="ECO:0000313" key="2">
    <source>
        <dbReference type="Proteomes" id="UP001596083"/>
    </source>
</evidence>
<dbReference type="EMBL" id="JBHSPB010000005">
    <property type="protein sequence ID" value="MFC5720734.1"/>
    <property type="molecule type" value="Genomic_DNA"/>
</dbReference>
<gene>
    <name evidence="1" type="ORF">ACFP1Z_11220</name>
</gene>
<dbReference type="SUPFAM" id="SSF46785">
    <property type="entry name" value="Winged helix' DNA-binding domain"/>
    <property type="match status" value="1"/>
</dbReference>
<dbReference type="InterPro" id="IPR036390">
    <property type="entry name" value="WH_DNA-bd_sf"/>
</dbReference>
<keyword evidence="2" id="KW-1185">Reference proteome</keyword>
<reference evidence="2" key="1">
    <citation type="journal article" date="2019" name="Int. J. Syst. Evol. Microbiol.">
        <title>The Global Catalogue of Microorganisms (GCM) 10K type strain sequencing project: providing services to taxonomists for standard genome sequencing and annotation.</title>
        <authorList>
            <consortium name="The Broad Institute Genomics Platform"/>
            <consortium name="The Broad Institute Genome Sequencing Center for Infectious Disease"/>
            <person name="Wu L."/>
            <person name="Ma J."/>
        </authorList>
    </citation>
    <scope>NUCLEOTIDE SEQUENCE [LARGE SCALE GENOMIC DNA]</scope>
    <source>
        <strain evidence="2">CGMCC 4.7304</strain>
    </source>
</reference>
<dbReference type="RefSeq" id="WP_390315895.1">
    <property type="nucleotide sequence ID" value="NZ_JBHSPB010000005.1"/>
</dbReference>
<organism evidence="1 2">
    <name type="scientific">Streptomyces gamaensis</name>
    <dbReference type="NCBI Taxonomy" id="1763542"/>
    <lineage>
        <taxon>Bacteria</taxon>
        <taxon>Bacillati</taxon>
        <taxon>Actinomycetota</taxon>
        <taxon>Actinomycetes</taxon>
        <taxon>Kitasatosporales</taxon>
        <taxon>Streptomycetaceae</taxon>
        <taxon>Streptomyces</taxon>
    </lineage>
</organism>
<dbReference type="Proteomes" id="UP001596083">
    <property type="component" value="Unassembled WGS sequence"/>
</dbReference>
<evidence type="ECO:0000313" key="1">
    <source>
        <dbReference type="EMBL" id="MFC5720734.1"/>
    </source>
</evidence>
<proteinExistence type="predicted"/>
<name>A0ABW0YVX1_9ACTN</name>
<sequence>MTTESTRPDTPPLTAQPIGYWSWLAHKAVVSHLRAAMARMDITQPQWWTLKHIDTADPVPTRDELCERLGGFLDMGPEAIGHAVDALVARGWLAPDAAGRLWPTEAGREGTARIKALLKRLRSQIHDGIPEDDYATTLTVLRRMIRNVGGEDALHSA</sequence>
<protein>
    <submittedName>
        <fullName evidence="1">MarR family winged helix-turn-helix transcriptional regulator</fullName>
    </submittedName>
</protein>